<name>A0ABQ5FTE7_9ASTR</name>
<gene>
    <name evidence="1" type="ORF">Tco_1018121</name>
</gene>
<dbReference type="EMBL" id="BQNB010017733">
    <property type="protein sequence ID" value="GJT66641.1"/>
    <property type="molecule type" value="Genomic_DNA"/>
</dbReference>
<protein>
    <submittedName>
        <fullName evidence="1">Uncharacterized protein</fullName>
    </submittedName>
</protein>
<keyword evidence="2" id="KW-1185">Reference proteome</keyword>
<proteinExistence type="predicted"/>
<organism evidence="1 2">
    <name type="scientific">Tanacetum coccineum</name>
    <dbReference type="NCBI Taxonomy" id="301880"/>
    <lineage>
        <taxon>Eukaryota</taxon>
        <taxon>Viridiplantae</taxon>
        <taxon>Streptophyta</taxon>
        <taxon>Embryophyta</taxon>
        <taxon>Tracheophyta</taxon>
        <taxon>Spermatophyta</taxon>
        <taxon>Magnoliopsida</taxon>
        <taxon>eudicotyledons</taxon>
        <taxon>Gunneridae</taxon>
        <taxon>Pentapetalae</taxon>
        <taxon>asterids</taxon>
        <taxon>campanulids</taxon>
        <taxon>Asterales</taxon>
        <taxon>Asteraceae</taxon>
        <taxon>Asteroideae</taxon>
        <taxon>Anthemideae</taxon>
        <taxon>Anthemidinae</taxon>
        <taxon>Tanacetum</taxon>
    </lineage>
</organism>
<evidence type="ECO:0000313" key="2">
    <source>
        <dbReference type="Proteomes" id="UP001151760"/>
    </source>
</evidence>
<reference evidence="1" key="2">
    <citation type="submission" date="2022-01" db="EMBL/GenBank/DDBJ databases">
        <authorList>
            <person name="Yamashiro T."/>
            <person name="Shiraishi A."/>
            <person name="Satake H."/>
            <person name="Nakayama K."/>
        </authorList>
    </citation>
    <scope>NUCLEOTIDE SEQUENCE</scope>
</reference>
<sequence>MAITYAIFEGENSESNVINTIGKGNLLLDLQKLQMNPIFRILVDISNVPSIYIQLFWNTLTHDAKSRVYSFQVDEHWLTLSADLLRKALNVTPADSAHPFESPSAGKTDITFTRRRVPSNWLMKMKFNRLLNLIWMIMSTIYNKRWIIASQDETIGPFCNILRMLQFHKGMVLKLYLIAEAEVWWWFKLLNKSCGSLAGPNPTHADVIPCYKLTLRRNHSGPEPFMKTLDNSMHGSPHPHIVNQYLWLLLLTRNCFYLQYIFSTRWLKDAPYYKSFTVSLQVHPPVFPQGVTAGPTIEDTSITQADLHPSLSLLRRTGNHNPDYVMVNGSSEFTKSSLMSMVMFLKDKARYSKGYRQVGEKSLSVKPEGFEDQDNPYARLSLKKALYGLKSGTKERRNLEMDRTDPVKHHGGVDETGRGSRMGFQLRPNSIVRGMVGSLMYLTPSRPDLMRIIAGCPDVEKKYFGKCSVSGDSWSAGHQRSNRSTAIQTTRANTIAMSGMLDQIFDEISAKRLRLSFIRIPLYK</sequence>
<comment type="caution">
    <text evidence="1">The sequence shown here is derived from an EMBL/GenBank/DDBJ whole genome shotgun (WGS) entry which is preliminary data.</text>
</comment>
<accession>A0ABQ5FTE7</accession>
<reference evidence="1" key="1">
    <citation type="journal article" date="2022" name="Int. J. Mol. Sci.">
        <title>Draft Genome of Tanacetum Coccineum: Genomic Comparison of Closely Related Tanacetum-Family Plants.</title>
        <authorList>
            <person name="Yamashiro T."/>
            <person name="Shiraishi A."/>
            <person name="Nakayama K."/>
            <person name="Satake H."/>
        </authorList>
    </citation>
    <scope>NUCLEOTIDE SEQUENCE</scope>
</reference>
<dbReference type="Proteomes" id="UP001151760">
    <property type="component" value="Unassembled WGS sequence"/>
</dbReference>
<evidence type="ECO:0000313" key="1">
    <source>
        <dbReference type="EMBL" id="GJT66641.1"/>
    </source>
</evidence>